<feature type="disulfide bond" evidence="7">
    <location>
        <begin position="293"/>
        <end position="307"/>
    </location>
</feature>
<feature type="disulfide bond" evidence="7">
    <location>
        <begin position="420"/>
        <end position="466"/>
    </location>
</feature>
<comment type="subcellular location">
    <subcellularLocation>
        <location evidence="1">Secreted</location>
    </subcellularLocation>
</comment>
<feature type="binding site" evidence="6">
    <location>
        <position position="280"/>
    </location>
    <ligand>
        <name>Ca(2+)</name>
        <dbReference type="ChEBI" id="CHEBI:29108"/>
        <label>1</label>
    </ligand>
</feature>
<feature type="domain" description="Albumin" evidence="9">
    <location>
        <begin position="216"/>
        <end position="406"/>
    </location>
</feature>
<feature type="binding site" evidence="6">
    <location>
        <position position="277"/>
    </location>
    <ligand>
        <name>Ca(2+)</name>
        <dbReference type="ChEBI" id="CHEBI:29108"/>
        <label>1</label>
    </ligand>
</feature>
<feature type="disulfide bond" evidence="7">
    <location>
        <begin position="152"/>
        <end position="197"/>
    </location>
</feature>
<feature type="disulfide bond" evidence="7">
    <location>
        <begin position="306"/>
        <end position="317"/>
    </location>
</feature>
<dbReference type="Pfam" id="PF00273">
    <property type="entry name" value="Serum_albumin"/>
    <property type="match status" value="3"/>
</dbReference>
<dbReference type="InterPro" id="IPR020857">
    <property type="entry name" value="Serum_albumin_CS"/>
</dbReference>
<feature type="disulfide bond" evidence="7">
    <location>
        <begin position="117"/>
        <end position="128"/>
    </location>
</feature>
<evidence type="ECO:0000256" key="8">
    <source>
        <dbReference type="SAM" id="SignalP"/>
    </source>
</evidence>
<evidence type="ECO:0000256" key="4">
    <source>
        <dbReference type="ARBA" id="ARBA00022737"/>
    </source>
</evidence>
<dbReference type="GO" id="GO:0005737">
    <property type="term" value="C:cytoplasm"/>
    <property type="evidence" value="ECO:0007669"/>
    <property type="project" value="TreeGrafter"/>
</dbReference>
<feature type="disulfide bond" evidence="7">
    <location>
        <begin position="465"/>
        <end position="476"/>
    </location>
</feature>
<keyword evidence="4" id="KW-0677">Repeat</keyword>
<feature type="signal peptide" evidence="8">
    <location>
        <begin position="1"/>
        <end position="18"/>
    </location>
</feature>
<dbReference type="AlphaFoldDB" id="Q5NTZ2"/>
<evidence type="ECO:0000256" key="1">
    <source>
        <dbReference type="ARBA" id="ARBA00004613"/>
    </source>
</evidence>
<evidence type="ECO:0000256" key="5">
    <source>
        <dbReference type="ARBA" id="ARBA00023157"/>
    </source>
</evidence>
<feature type="binding site" evidence="6">
    <location>
        <position position="272"/>
    </location>
    <ligand>
        <name>Ca(2+)</name>
        <dbReference type="ChEBI" id="CHEBI:29108"/>
        <label>1</label>
    </ligand>
</feature>
<keyword evidence="3 8" id="KW-0732">Signal</keyword>
<evidence type="ECO:0000256" key="2">
    <source>
        <dbReference type="ARBA" id="ARBA00022525"/>
    </source>
</evidence>
<feature type="domain" description="Albumin" evidence="9">
    <location>
        <begin position="23"/>
        <end position="215"/>
    </location>
</feature>
<sequence>MKWVIFISLVCLVSFAELKNLPRRYRDVEDHPWTISLASQVSINDFGAITLVLFTQSVPNATFEEVKKLSADIIALHQKCVANEHSDPECTKPLGIVFLDVLCHDEEFSKKYGINDCCAKADPERNKCALSHKISSIGSISSFVHPTAEQACEAYHNDQNAVAAQYTYEIARRYPKALTVVLLETCKNYKNILETCCAAADKDVCIREKATEAKKKFREIIEEHENTCFNLEKYGKENLHTLKFIETHEKFINANQETISHIANDVVHIYEELCKGDSLEALLDRASLSKYVCAQKNDISPNLEPCCGKPLVERPNCLSNMENDARSPDLPSPSEEILKETEACKLYEEQGNGHKESFLFLLTRNHPELSKLLDLEIFNKYKVLLEKCCKLEDHVQCLHTGEEQLKLYITKITDVVKNNCDNYKEIGGYFFQNVYLIKYSKIIPQAPTSNLIEITKRVAKVAEKCCHLDSNHQVSCALENTDKVIGSVCRYHKEHFINKQLCHCCDSSFISRWECISNLGPDPSYVPPPFRPKVLDAPENLCSPNEETVQESKQCLLSDLIKSKPNISDEMLASAIEAFRNLQADCCAAENKKECFDTKGRKLVEDIQNDHIIQ</sequence>
<gene>
    <name evidence="10" type="primary">hsa</name>
</gene>
<keyword evidence="5 7" id="KW-1015">Disulfide bond</keyword>
<dbReference type="PRINTS" id="PR00802">
    <property type="entry name" value="SERUMALBUMIN"/>
</dbReference>
<dbReference type="PANTHER" id="PTHR11385">
    <property type="entry name" value="SERUM ALBUMIN-RELATED"/>
    <property type="match status" value="1"/>
</dbReference>
<feature type="disulfide bond" evidence="7">
    <location>
        <begin position="80"/>
        <end position="90"/>
    </location>
</feature>
<evidence type="ECO:0000313" key="10">
    <source>
        <dbReference type="EMBL" id="BAD82814.1"/>
    </source>
</evidence>
<feature type="disulfide bond" evidence="7">
    <location>
        <begin position="388"/>
        <end position="397"/>
    </location>
</feature>
<keyword evidence="6" id="KW-0862">Zinc</keyword>
<feature type="disulfide bond" evidence="7">
    <location>
        <begin position="489"/>
        <end position="505"/>
    </location>
</feature>
<reference evidence="10" key="1">
    <citation type="submission" date="2004-06" db="EMBL/GenBank/DDBJ databases">
        <title>Myotoxic phospholipase A2 Inhibitor from habu serum.</title>
        <authorList>
            <person name="Ogawa T."/>
            <person name="Fujita Y."/>
            <person name="Yoneyama K."/>
            <person name="Muramoto K."/>
            <person name="Hattori S."/>
            <person name="Ohno M."/>
        </authorList>
    </citation>
    <scope>NUCLEOTIDE SEQUENCE</scope>
    <source>
        <tissue evidence="10">Liver</tissue>
    </source>
</reference>
<dbReference type="GO" id="GO:0072562">
    <property type="term" value="C:blood microparticle"/>
    <property type="evidence" value="ECO:0007669"/>
    <property type="project" value="TreeGrafter"/>
</dbReference>
<feature type="chain" id="PRO_5004259984" evidence="8">
    <location>
        <begin position="19"/>
        <end position="614"/>
    </location>
</feature>
<keyword evidence="6" id="KW-0106">Calcium</keyword>
<dbReference type="GO" id="GO:0046872">
    <property type="term" value="F:metal ion binding"/>
    <property type="evidence" value="ECO:0007669"/>
    <property type="project" value="UniProtKB-KW"/>
</dbReference>
<dbReference type="EMBL" id="AB182482">
    <property type="protein sequence ID" value="BAD82814.1"/>
    <property type="molecule type" value="mRNA"/>
</dbReference>
<keyword evidence="6" id="KW-0479">Metal-binding</keyword>
<dbReference type="PROSITE" id="PS00212">
    <property type="entry name" value="ALBUMIN_1"/>
    <property type="match status" value="2"/>
</dbReference>
<feature type="disulfide bond" evidence="7">
    <location>
        <begin position="103"/>
        <end position="118"/>
    </location>
</feature>
<feature type="disulfide bond" evidence="7">
    <location>
        <begin position="542"/>
        <end position="587"/>
    </location>
</feature>
<dbReference type="CDD" id="cd00015">
    <property type="entry name" value="ALBUMIN"/>
    <property type="match status" value="2"/>
</dbReference>
<dbReference type="SUPFAM" id="SSF48552">
    <property type="entry name" value="Serum albumin-like"/>
    <property type="match status" value="3"/>
</dbReference>
<dbReference type="Gene3D" id="1.10.246.10">
    <property type="match status" value="6"/>
</dbReference>
<dbReference type="PIRSF" id="PIRSF002520">
    <property type="entry name" value="Serum_albumin_subgroup"/>
    <property type="match status" value="1"/>
</dbReference>
<protein>
    <submittedName>
        <fullName evidence="10">Serum albumin</fullName>
    </submittedName>
</protein>
<evidence type="ECO:0000256" key="6">
    <source>
        <dbReference type="PIRSR" id="PIRSR002520-1"/>
    </source>
</evidence>
<dbReference type="InterPro" id="IPR021177">
    <property type="entry name" value="Serum_albumin/AFP/Afamin"/>
</dbReference>
<feature type="binding site" evidence="6">
    <location>
        <position position="277"/>
    </location>
    <ligand>
        <name>Zn(2+)</name>
        <dbReference type="ChEBI" id="CHEBI:29105"/>
    </ligand>
</feature>
<evidence type="ECO:0000259" key="9">
    <source>
        <dbReference type="PROSITE" id="PS51438"/>
    </source>
</evidence>
<dbReference type="InterPro" id="IPR014760">
    <property type="entry name" value="Serum_albumin_N"/>
</dbReference>
<proteinExistence type="evidence at transcript level"/>
<dbReference type="PANTHER" id="PTHR11385:SF14">
    <property type="entry name" value="AFAMIN"/>
    <property type="match status" value="1"/>
</dbReference>
<dbReference type="InterPro" id="IPR020858">
    <property type="entry name" value="Serum_albumin-like"/>
</dbReference>
<keyword evidence="2" id="KW-0964">Secreted</keyword>
<feature type="disulfide bond" evidence="7">
    <location>
        <begin position="344"/>
        <end position="389"/>
    </location>
</feature>
<dbReference type="SMART" id="SM00103">
    <property type="entry name" value="ALBUMIN"/>
    <property type="match status" value="3"/>
</dbReference>
<name>Q5NTZ2_PROFL</name>
<dbReference type="PROSITE" id="PS51438">
    <property type="entry name" value="ALBUMIN_2"/>
    <property type="match status" value="3"/>
</dbReference>
<feature type="disulfide bond" evidence="7">
    <location>
        <begin position="228"/>
        <end position="274"/>
    </location>
</feature>
<feature type="domain" description="Albumin" evidence="9">
    <location>
        <begin position="407"/>
        <end position="605"/>
    </location>
</feature>
<organism evidence="10">
    <name type="scientific">Protobothrops flavoviridis</name>
    <name type="common">Habu</name>
    <name type="synonym">Trimeresurus flavoviridis</name>
    <dbReference type="NCBI Taxonomy" id="88087"/>
    <lineage>
        <taxon>Eukaryota</taxon>
        <taxon>Metazoa</taxon>
        <taxon>Chordata</taxon>
        <taxon>Craniata</taxon>
        <taxon>Vertebrata</taxon>
        <taxon>Euteleostomi</taxon>
        <taxon>Lepidosauria</taxon>
        <taxon>Squamata</taxon>
        <taxon>Bifurcata</taxon>
        <taxon>Unidentata</taxon>
        <taxon>Episquamata</taxon>
        <taxon>Toxicofera</taxon>
        <taxon>Serpentes</taxon>
        <taxon>Colubroidea</taxon>
        <taxon>Viperidae</taxon>
        <taxon>Crotalinae</taxon>
        <taxon>Protobothrops</taxon>
    </lineage>
</organism>
<feature type="disulfide bond" evidence="7">
    <location>
        <begin position="504"/>
        <end position="515"/>
    </location>
</feature>
<dbReference type="InterPro" id="IPR000264">
    <property type="entry name" value="ALB/AFP/VDB"/>
</dbReference>
<accession>Q5NTZ2</accession>
<evidence type="ECO:0000256" key="3">
    <source>
        <dbReference type="ARBA" id="ARBA00022729"/>
    </source>
</evidence>
<evidence type="ECO:0000256" key="7">
    <source>
        <dbReference type="PIRSR" id="PIRSR002520-2"/>
    </source>
</evidence>
<feature type="disulfide bond" evidence="7">
    <location>
        <begin position="196"/>
        <end position="205"/>
    </location>
</feature>
<feature type="disulfide bond" evidence="7">
    <location>
        <begin position="586"/>
        <end position="595"/>
    </location>
</feature>